<feature type="chain" id="PRO_5034805429" evidence="1">
    <location>
        <begin position="25"/>
        <end position="352"/>
    </location>
</feature>
<evidence type="ECO:0000313" key="2">
    <source>
        <dbReference type="EMBL" id="QOV90512.1"/>
    </source>
</evidence>
<name>A0A7M2WZ87_9BACT</name>
<dbReference type="SUPFAM" id="SSF53649">
    <property type="entry name" value="Alkaline phosphatase-like"/>
    <property type="match status" value="1"/>
</dbReference>
<dbReference type="InterPro" id="IPR017850">
    <property type="entry name" value="Alkaline_phosphatase_core_sf"/>
</dbReference>
<sequence length="352" mass="38071">MSPRIRCSVMLLCLTGLTVAVAVAADKSPASKTKVDAGEAEKFPKPKWIKEAEALAPTTRPATRPVDGADHVLIVSIDGLRPDIMLRGEMPNVHRLYKTGAFSFWAKTTPNSITLPSHTSMLTGVDPRKHGIEWNADLPLSEPVYPKVPTVFFYARKAGYKTGMAAGKSKFDVLDVKGTLDGSAITDKKTDKDDDVAHAASKIIRDIKPQLMFVHLPGVDNAGHRYKWGSPEQMKAVAAADYALGRVLDAYRDAEMLSHTVVIVTADHGGTGLGHGPDDPRSRHIPWIANGPGVRENFDLTTDDELNVRTEDTFATACWLLNAPHGKIDGRPVTAAFALPVAELLTEVAPAK</sequence>
<keyword evidence="3" id="KW-1185">Reference proteome</keyword>
<organism evidence="2 3">
    <name type="scientific">Humisphaera borealis</name>
    <dbReference type="NCBI Taxonomy" id="2807512"/>
    <lineage>
        <taxon>Bacteria</taxon>
        <taxon>Pseudomonadati</taxon>
        <taxon>Planctomycetota</taxon>
        <taxon>Phycisphaerae</taxon>
        <taxon>Tepidisphaerales</taxon>
        <taxon>Tepidisphaeraceae</taxon>
        <taxon>Humisphaera</taxon>
    </lineage>
</organism>
<evidence type="ECO:0000313" key="3">
    <source>
        <dbReference type="Proteomes" id="UP000593765"/>
    </source>
</evidence>
<protein>
    <submittedName>
        <fullName evidence="2">Alkaline phosphatase family protein</fullName>
    </submittedName>
</protein>
<keyword evidence="1" id="KW-0732">Signal</keyword>
<dbReference type="CDD" id="cd16018">
    <property type="entry name" value="Enpp"/>
    <property type="match status" value="1"/>
</dbReference>
<dbReference type="RefSeq" id="WP_206293600.1">
    <property type="nucleotide sequence ID" value="NZ_CP063458.1"/>
</dbReference>
<dbReference type="EMBL" id="CP063458">
    <property type="protein sequence ID" value="QOV90512.1"/>
    <property type="molecule type" value="Genomic_DNA"/>
</dbReference>
<accession>A0A7M2WZ87</accession>
<dbReference type="InterPro" id="IPR002591">
    <property type="entry name" value="Phosphodiest/P_Trfase"/>
</dbReference>
<feature type="signal peptide" evidence="1">
    <location>
        <begin position="1"/>
        <end position="24"/>
    </location>
</feature>
<dbReference type="Gene3D" id="3.40.720.10">
    <property type="entry name" value="Alkaline Phosphatase, subunit A"/>
    <property type="match status" value="1"/>
</dbReference>
<proteinExistence type="predicted"/>
<dbReference type="Pfam" id="PF01663">
    <property type="entry name" value="Phosphodiest"/>
    <property type="match status" value="1"/>
</dbReference>
<dbReference type="KEGG" id="hbs:IPV69_03860"/>
<dbReference type="GO" id="GO:0016787">
    <property type="term" value="F:hydrolase activity"/>
    <property type="evidence" value="ECO:0007669"/>
    <property type="project" value="UniProtKB-ARBA"/>
</dbReference>
<evidence type="ECO:0000256" key="1">
    <source>
        <dbReference type="SAM" id="SignalP"/>
    </source>
</evidence>
<dbReference type="AlphaFoldDB" id="A0A7M2WZ87"/>
<gene>
    <name evidence="2" type="ORF">IPV69_03860</name>
</gene>
<dbReference type="Proteomes" id="UP000593765">
    <property type="component" value="Chromosome"/>
</dbReference>
<dbReference type="PANTHER" id="PTHR10151:SF120">
    <property type="entry name" value="BIS(5'-ADENOSYL)-TRIPHOSPHATASE"/>
    <property type="match status" value="1"/>
</dbReference>
<dbReference type="PANTHER" id="PTHR10151">
    <property type="entry name" value="ECTONUCLEOTIDE PYROPHOSPHATASE/PHOSPHODIESTERASE"/>
    <property type="match status" value="1"/>
</dbReference>
<reference evidence="2 3" key="1">
    <citation type="submission" date="2020-10" db="EMBL/GenBank/DDBJ databases">
        <title>Wide distribution of Phycisphaera-like planctomycetes from WD2101 soil group in peatlands and genome analysis of the first cultivated representative.</title>
        <authorList>
            <person name="Dedysh S.N."/>
            <person name="Beletsky A.V."/>
            <person name="Ivanova A."/>
            <person name="Kulichevskaya I.S."/>
            <person name="Suzina N.E."/>
            <person name="Philippov D.A."/>
            <person name="Rakitin A.L."/>
            <person name="Mardanov A.V."/>
            <person name="Ravin N.V."/>
        </authorList>
    </citation>
    <scope>NUCLEOTIDE SEQUENCE [LARGE SCALE GENOMIC DNA]</scope>
    <source>
        <strain evidence="2 3">M1803</strain>
    </source>
</reference>